<organism evidence="1 2">
    <name type="scientific">Legionella worsleiensis</name>
    <dbReference type="NCBI Taxonomy" id="45076"/>
    <lineage>
        <taxon>Bacteria</taxon>
        <taxon>Pseudomonadati</taxon>
        <taxon>Pseudomonadota</taxon>
        <taxon>Gammaproteobacteria</taxon>
        <taxon>Legionellales</taxon>
        <taxon>Legionellaceae</taxon>
        <taxon>Legionella</taxon>
    </lineage>
</organism>
<name>A0A0W1AJ00_9GAMM</name>
<dbReference type="AlphaFoldDB" id="A0A0W1AJ00"/>
<protein>
    <submittedName>
        <fullName evidence="1">Uncharacterized protein</fullName>
    </submittedName>
</protein>
<dbReference type="PATRIC" id="fig|45076.6.peg.854"/>
<evidence type="ECO:0000313" key="2">
    <source>
        <dbReference type="Proteomes" id="UP000054662"/>
    </source>
</evidence>
<gene>
    <name evidence="1" type="ORF">Lwor_0783</name>
</gene>
<dbReference type="STRING" id="45076.Lwor_0783"/>
<dbReference type="EMBL" id="LNZC01000006">
    <property type="protein sequence ID" value="KTD81282.1"/>
    <property type="molecule type" value="Genomic_DNA"/>
</dbReference>
<dbReference type="Proteomes" id="UP000054662">
    <property type="component" value="Unassembled WGS sequence"/>
</dbReference>
<proteinExistence type="predicted"/>
<sequence>MPRSIYPELIKYFGHLIHSRLSMKPEFKIERKAMRLLSYDHPDNFYLSPKLQKIFALHYSEELQTFVTACGNSIPDNHYHFILTCEESPQLIINESLHHSAMANGKKVLASGSLVFKCGDLVTITNHSGHYRPSDDEMLDVIKALHNASRGTLLEYQSYCTAEPLIYSVKELLHTASFSQVSPIASDELIHPVTGNREKSGYDFIAGDRAVVSNNRYGARLKPERTRFFEEVVNNNITSVDEIYHPASSSSPV</sequence>
<evidence type="ECO:0000313" key="1">
    <source>
        <dbReference type="EMBL" id="KTD81282.1"/>
    </source>
</evidence>
<accession>A0A0W1AJ00</accession>
<comment type="caution">
    <text evidence="1">The sequence shown here is derived from an EMBL/GenBank/DDBJ whole genome shotgun (WGS) entry which is preliminary data.</text>
</comment>
<reference evidence="1 2" key="1">
    <citation type="submission" date="2015-11" db="EMBL/GenBank/DDBJ databases">
        <title>Genomic analysis of 38 Legionella species identifies large and diverse effector repertoires.</title>
        <authorList>
            <person name="Burstein D."/>
            <person name="Amaro F."/>
            <person name="Zusman T."/>
            <person name="Lifshitz Z."/>
            <person name="Cohen O."/>
            <person name="Gilbert J.A."/>
            <person name="Pupko T."/>
            <person name="Shuman H.A."/>
            <person name="Segal G."/>
        </authorList>
    </citation>
    <scope>NUCLEOTIDE SEQUENCE [LARGE SCALE GENOMIC DNA]</scope>
    <source>
        <strain evidence="1 2">ATCC 49508</strain>
    </source>
</reference>
<keyword evidence="2" id="KW-1185">Reference proteome</keyword>